<keyword evidence="2" id="KW-0328">Glycosyltransferase</keyword>
<evidence type="ECO:0000313" key="10">
    <source>
        <dbReference type="RefSeq" id="XP_053542958.1"/>
    </source>
</evidence>
<dbReference type="GeneID" id="108276774"/>
<dbReference type="PANTHER" id="PTHR14453">
    <property type="entry name" value="PARP/ZINC FINGER CCCH TYPE DOMAIN CONTAINING PROTEIN"/>
    <property type="match status" value="1"/>
</dbReference>
<sequence>MTHHGPTLQKIVGNETSNSRMGGKCDLGDCGMIVDAKTVLKLLISWGFHTQVSRVYSDWCNKEKISGERQFCGRKRLFDTRGQWRLARLVRADRNATVTQITSLYSCAMEDKKACVALQPEGTEILKHSRSAFCLVLGEKFGCTAEIHNVTNHTTSSFSHSKATIVPEIKYSKQLSNSLKLSVWKDDLTTHKADAVVNAANKYLHHGGGLALALSRAGGPKIQQCSDKIIKSNGRLQTGHVVVTPAGNLPCDIIIHAVGPSVSPNASEREINKASLLLQKAIWNILVKTNCTNLQSVAIPAISSGLYNFPRDRCANIIVSTVMLFNDQRNPNARSLEVRLVNNDDPSVKEMQRACMELLGPPDLMPTQNLSNAPSQSVLSSLDLGNMALHLKQGATEQETEDHASLMTLQDRFNVLITEFFREGKGGIRINGEPVQVGCAALEVEAMLCQAQEDFARSEEEDMQGDLEHMYVADDSGRRQQIERMSNRSYEKIQIDLDLNDRAVKEVLRKFEKCNLRILKLEKIENYALKQLFSFNRKRIQAQPPRLYQCVKAQFCNLICRVGFQREYAPPKEQKYGAGIYFTSEVDKARSLWADNGEEYIYFIEAQVLTGKDKRGSAELIVPPPIEKDPLVRYDSVTSGSGIHIIFNGQQAYPTYLITCSRQALF</sequence>
<dbReference type="GO" id="GO:0044389">
    <property type="term" value="F:ubiquitin-like protein ligase binding"/>
    <property type="evidence" value="ECO:0007669"/>
    <property type="project" value="TreeGrafter"/>
</dbReference>
<keyword evidence="5" id="KW-0539">Nucleus</keyword>
<keyword evidence="9" id="KW-1185">Reference proteome</keyword>
<dbReference type="InterPro" id="IPR052056">
    <property type="entry name" value="Mono-ARTD/PARP"/>
</dbReference>
<dbReference type="Gene3D" id="3.90.228.10">
    <property type="match status" value="1"/>
</dbReference>
<dbReference type="InterPro" id="IPR043472">
    <property type="entry name" value="Macro_dom-like"/>
</dbReference>
<dbReference type="GO" id="GO:0010629">
    <property type="term" value="P:negative regulation of gene expression"/>
    <property type="evidence" value="ECO:0007669"/>
    <property type="project" value="TreeGrafter"/>
</dbReference>
<comment type="subcellular location">
    <subcellularLocation>
        <location evidence="1">Nucleus</location>
    </subcellularLocation>
</comment>
<dbReference type="Pfam" id="PF01661">
    <property type="entry name" value="Macro"/>
    <property type="match status" value="1"/>
</dbReference>
<name>A0A9F7TPJ9_ICTPU</name>
<dbReference type="GO" id="GO:1990404">
    <property type="term" value="F:NAD+-protein mono-ADP-ribosyltransferase activity"/>
    <property type="evidence" value="ECO:0007669"/>
    <property type="project" value="TreeGrafter"/>
</dbReference>
<evidence type="ECO:0000256" key="4">
    <source>
        <dbReference type="ARBA" id="ARBA00023027"/>
    </source>
</evidence>
<dbReference type="RefSeq" id="XP_053542958.1">
    <property type="nucleotide sequence ID" value="XM_053686983.1"/>
</dbReference>
<dbReference type="PROSITE" id="PS51059">
    <property type="entry name" value="PARP_CATALYTIC"/>
    <property type="match status" value="1"/>
</dbReference>
<organism evidence="9 10">
    <name type="scientific">Ictalurus punctatus</name>
    <name type="common">Channel catfish</name>
    <name type="synonym">Silurus punctatus</name>
    <dbReference type="NCBI Taxonomy" id="7998"/>
    <lineage>
        <taxon>Eukaryota</taxon>
        <taxon>Metazoa</taxon>
        <taxon>Chordata</taxon>
        <taxon>Craniata</taxon>
        <taxon>Vertebrata</taxon>
        <taxon>Euteleostomi</taxon>
        <taxon>Actinopterygii</taxon>
        <taxon>Neopterygii</taxon>
        <taxon>Teleostei</taxon>
        <taxon>Ostariophysi</taxon>
        <taxon>Siluriformes</taxon>
        <taxon>Ictaluridae</taxon>
        <taxon>Ictalurus</taxon>
    </lineage>
</organism>
<dbReference type="AlphaFoldDB" id="A0A9F7TPJ9"/>
<feature type="domain" description="Macro" evidence="8">
    <location>
        <begin position="168"/>
        <end position="359"/>
    </location>
</feature>
<dbReference type="PANTHER" id="PTHR14453:SF70">
    <property type="entry name" value="PROTEIN MONO-ADP-RIBOSYLTRANSFERASE PARP9"/>
    <property type="match status" value="1"/>
</dbReference>
<feature type="domain" description="PARP catalytic" evidence="7">
    <location>
        <begin position="481"/>
        <end position="666"/>
    </location>
</feature>
<reference evidence="10" key="2">
    <citation type="submission" date="2025-08" db="UniProtKB">
        <authorList>
            <consortium name="RefSeq"/>
        </authorList>
    </citation>
    <scope>IDENTIFICATION</scope>
    <source>
        <tissue evidence="10">Blood</tissue>
    </source>
</reference>
<keyword evidence="3" id="KW-0808">Transferase</keyword>
<dbReference type="GO" id="GO:0003714">
    <property type="term" value="F:transcription corepressor activity"/>
    <property type="evidence" value="ECO:0007669"/>
    <property type="project" value="TreeGrafter"/>
</dbReference>
<dbReference type="GO" id="GO:0005634">
    <property type="term" value="C:nucleus"/>
    <property type="evidence" value="ECO:0007669"/>
    <property type="project" value="UniProtKB-SubCell"/>
</dbReference>
<evidence type="ECO:0000313" key="9">
    <source>
        <dbReference type="Proteomes" id="UP000221080"/>
    </source>
</evidence>
<evidence type="ECO:0000259" key="8">
    <source>
        <dbReference type="PROSITE" id="PS51154"/>
    </source>
</evidence>
<comment type="similarity">
    <text evidence="6">Belongs to the ARTD/PARP family.</text>
</comment>
<dbReference type="GO" id="GO:0003950">
    <property type="term" value="F:NAD+ poly-ADP-ribosyltransferase activity"/>
    <property type="evidence" value="ECO:0007669"/>
    <property type="project" value="InterPro"/>
</dbReference>
<proteinExistence type="inferred from homology"/>
<gene>
    <name evidence="10" type="primary">LOC108276774</name>
</gene>
<dbReference type="GO" id="GO:0060335">
    <property type="term" value="P:positive regulation of type II interferon-mediated signaling pathway"/>
    <property type="evidence" value="ECO:0007669"/>
    <property type="project" value="TreeGrafter"/>
</dbReference>
<keyword evidence="4" id="KW-0520">NAD</keyword>
<dbReference type="InterPro" id="IPR012317">
    <property type="entry name" value="Poly(ADP-ribose)pol_cat_dom"/>
</dbReference>
<dbReference type="GO" id="GO:0005737">
    <property type="term" value="C:cytoplasm"/>
    <property type="evidence" value="ECO:0007669"/>
    <property type="project" value="TreeGrafter"/>
</dbReference>
<protein>
    <submittedName>
        <fullName evidence="10">Protein mono-ADP-ribosyltransferase PARP9 isoform X2</fullName>
    </submittedName>
</protein>
<evidence type="ECO:0000259" key="7">
    <source>
        <dbReference type="PROSITE" id="PS51059"/>
    </source>
</evidence>
<dbReference type="SUPFAM" id="SSF56399">
    <property type="entry name" value="ADP-ribosylation"/>
    <property type="match status" value="1"/>
</dbReference>
<dbReference type="Gene3D" id="3.40.220.10">
    <property type="entry name" value="Leucine Aminopeptidase, subunit E, domain 1"/>
    <property type="match status" value="1"/>
</dbReference>
<evidence type="ECO:0000256" key="5">
    <source>
        <dbReference type="ARBA" id="ARBA00023242"/>
    </source>
</evidence>
<dbReference type="GO" id="GO:0070212">
    <property type="term" value="P:protein poly-ADP-ribosylation"/>
    <property type="evidence" value="ECO:0007669"/>
    <property type="project" value="TreeGrafter"/>
</dbReference>
<dbReference type="CDD" id="cd02907">
    <property type="entry name" value="Macro_Af1521_BAL-like"/>
    <property type="match status" value="1"/>
</dbReference>
<dbReference type="SMART" id="SM00506">
    <property type="entry name" value="A1pp"/>
    <property type="match status" value="1"/>
</dbReference>
<dbReference type="InterPro" id="IPR002589">
    <property type="entry name" value="Macro_dom"/>
</dbReference>
<dbReference type="PROSITE" id="PS51154">
    <property type="entry name" value="MACRO"/>
    <property type="match status" value="1"/>
</dbReference>
<dbReference type="SUPFAM" id="SSF52949">
    <property type="entry name" value="Macro domain-like"/>
    <property type="match status" value="1"/>
</dbReference>
<reference evidence="9" key="1">
    <citation type="journal article" date="2016" name="Nat. Commun.">
        <title>The channel catfish genome sequence provides insights into the evolution of scale formation in teleosts.</title>
        <authorList>
            <person name="Liu Z."/>
            <person name="Liu S."/>
            <person name="Yao J."/>
            <person name="Bao L."/>
            <person name="Zhang J."/>
            <person name="Li Y."/>
            <person name="Jiang C."/>
            <person name="Sun L."/>
            <person name="Wang R."/>
            <person name="Zhang Y."/>
            <person name="Zhou T."/>
            <person name="Zeng Q."/>
            <person name="Fu Q."/>
            <person name="Gao S."/>
            <person name="Li N."/>
            <person name="Koren S."/>
            <person name="Jiang Y."/>
            <person name="Zimin A."/>
            <person name="Xu P."/>
            <person name="Phillippy A.M."/>
            <person name="Geng X."/>
            <person name="Song L."/>
            <person name="Sun F."/>
            <person name="Li C."/>
            <person name="Wang X."/>
            <person name="Chen A."/>
            <person name="Jin Y."/>
            <person name="Yuan Z."/>
            <person name="Yang Y."/>
            <person name="Tan S."/>
            <person name="Peatman E."/>
            <person name="Lu J."/>
            <person name="Qin Z."/>
            <person name="Dunham R."/>
            <person name="Li Z."/>
            <person name="Sonstegard T."/>
            <person name="Feng J."/>
            <person name="Danzmann R.G."/>
            <person name="Schroeder S."/>
            <person name="Scheffler B."/>
            <person name="Duke M.V."/>
            <person name="Ballard L."/>
            <person name="Kucuktas H."/>
            <person name="Kaltenboeck L."/>
            <person name="Liu H."/>
            <person name="Armbruster J."/>
            <person name="Xie Y."/>
            <person name="Kirby M.L."/>
            <person name="Tian Y."/>
            <person name="Flanagan M.E."/>
            <person name="Mu W."/>
            <person name="Waldbieser G.C."/>
        </authorList>
    </citation>
    <scope>NUCLEOTIDE SEQUENCE [LARGE SCALE GENOMIC DNA]</scope>
    <source>
        <strain evidence="9">SDA103</strain>
    </source>
</reference>
<evidence type="ECO:0000256" key="2">
    <source>
        <dbReference type="ARBA" id="ARBA00022676"/>
    </source>
</evidence>
<dbReference type="Proteomes" id="UP000221080">
    <property type="component" value="Chromosome 16"/>
</dbReference>
<evidence type="ECO:0000256" key="1">
    <source>
        <dbReference type="ARBA" id="ARBA00004123"/>
    </source>
</evidence>
<evidence type="ECO:0000256" key="6">
    <source>
        <dbReference type="ARBA" id="ARBA00024347"/>
    </source>
</evidence>
<accession>A0A9F7TPJ9</accession>
<evidence type="ECO:0000256" key="3">
    <source>
        <dbReference type="ARBA" id="ARBA00022679"/>
    </source>
</evidence>